<feature type="transmembrane region" description="Helical" evidence="1">
    <location>
        <begin position="81"/>
        <end position="99"/>
    </location>
</feature>
<dbReference type="Proteomes" id="UP000198287">
    <property type="component" value="Unassembled WGS sequence"/>
</dbReference>
<dbReference type="AlphaFoldDB" id="A0A226DU87"/>
<organism evidence="2 3">
    <name type="scientific">Folsomia candida</name>
    <name type="common">Springtail</name>
    <dbReference type="NCBI Taxonomy" id="158441"/>
    <lineage>
        <taxon>Eukaryota</taxon>
        <taxon>Metazoa</taxon>
        <taxon>Ecdysozoa</taxon>
        <taxon>Arthropoda</taxon>
        <taxon>Hexapoda</taxon>
        <taxon>Collembola</taxon>
        <taxon>Entomobryomorpha</taxon>
        <taxon>Isotomoidea</taxon>
        <taxon>Isotomidae</taxon>
        <taxon>Proisotominae</taxon>
        <taxon>Folsomia</taxon>
    </lineage>
</organism>
<evidence type="ECO:0000256" key="1">
    <source>
        <dbReference type="SAM" id="Phobius"/>
    </source>
</evidence>
<evidence type="ECO:0000313" key="2">
    <source>
        <dbReference type="EMBL" id="OXA49065.1"/>
    </source>
</evidence>
<comment type="caution">
    <text evidence="2">The sequence shown here is derived from an EMBL/GenBank/DDBJ whole genome shotgun (WGS) entry which is preliminary data.</text>
</comment>
<keyword evidence="1" id="KW-1133">Transmembrane helix</keyword>
<feature type="transmembrane region" description="Helical" evidence="1">
    <location>
        <begin position="111"/>
        <end position="136"/>
    </location>
</feature>
<reference evidence="2 3" key="1">
    <citation type="submission" date="2015-12" db="EMBL/GenBank/DDBJ databases">
        <title>The genome of Folsomia candida.</title>
        <authorList>
            <person name="Faddeeva A."/>
            <person name="Derks M.F."/>
            <person name="Anvar Y."/>
            <person name="Smit S."/>
            <person name="Van Straalen N."/>
            <person name="Roelofs D."/>
        </authorList>
    </citation>
    <scope>NUCLEOTIDE SEQUENCE [LARGE SCALE GENOMIC DNA]</scope>
    <source>
        <strain evidence="2 3">VU population</strain>
        <tissue evidence="2">Whole body</tissue>
    </source>
</reference>
<proteinExistence type="predicted"/>
<keyword evidence="3" id="KW-1185">Reference proteome</keyword>
<name>A0A226DU87_FOLCA</name>
<sequence>MGGKNPQKFHTFIKSWMGRKLKKSNQQVNIFEPDLWTALDSFFKLYSKIWILPFKFSLEEKKLSRVAIGGWKRALLKSCPFLMVIHTVFCVVILLHNLVKGFDEDNKISHIYEMFCLFYFITIFPSFTLISFITAWRPDTLCNIVNPIYPLSKRIGALGETTSTPERNKLLEFLVTSFVKYIREPESLAKLKVLASGAAPEAGVLASPKLSLSQSESEFFVSPCTAHFLNGISHM</sequence>
<protein>
    <submittedName>
        <fullName evidence="2">Uncharacterized protein</fullName>
    </submittedName>
</protein>
<dbReference type="EMBL" id="LNIX01000011">
    <property type="protein sequence ID" value="OXA49065.1"/>
    <property type="molecule type" value="Genomic_DNA"/>
</dbReference>
<evidence type="ECO:0000313" key="3">
    <source>
        <dbReference type="Proteomes" id="UP000198287"/>
    </source>
</evidence>
<keyword evidence="1" id="KW-0472">Membrane</keyword>
<gene>
    <name evidence="2" type="ORF">Fcan01_16641</name>
</gene>
<keyword evidence="1" id="KW-0812">Transmembrane</keyword>
<accession>A0A226DU87</accession>